<protein>
    <submittedName>
        <fullName evidence="3">Uncharacterized protein</fullName>
    </submittedName>
</protein>
<evidence type="ECO:0000313" key="4">
    <source>
        <dbReference type="Proteomes" id="UP001597532"/>
    </source>
</evidence>
<dbReference type="Proteomes" id="UP001597532">
    <property type="component" value="Unassembled WGS sequence"/>
</dbReference>
<keyword evidence="2" id="KW-0472">Membrane</keyword>
<evidence type="ECO:0000256" key="1">
    <source>
        <dbReference type="SAM" id="MobiDB-lite"/>
    </source>
</evidence>
<dbReference type="EMBL" id="JBHUOK010000034">
    <property type="protein sequence ID" value="MFD2791877.1"/>
    <property type="molecule type" value="Genomic_DNA"/>
</dbReference>
<reference evidence="4" key="1">
    <citation type="journal article" date="2019" name="Int. J. Syst. Evol. Microbiol.">
        <title>The Global Catalogue of Microorganisms (GCM) 10K type strain sequencing project: providing services to taxonomists for standard genome sequencing and annotation.</title>
        <authorList>
            <consortium name="The Broad Institute Genomics Platform"/>
            <consortium name="The Broad Institute Genome Sequencing Center for Infectious Disease"/>
            <person name="Wu L."/>
            <person name="Ma J."/>
        </authorList>
    </citation>
    <scope>NUCLEOTIDE SEQUENCE [LARGE SCALE GENOMIC DNA]</scope>
    <source>
        <strain evidence="4">KCTC 52924</strain>
    </source>
</reference>
<proteinExistence type="predicted"/>
<keyword evidence="2" id="KW-0812">Transmembrane</keyword>
<keyword evidence="2" id="KW-1133">Transmembrane helix</keyword>
<accession>A0ABW5VJJ2</accession>
<gene>
    <name evidence="3" type="ORF">ACFS1K_19065</name>
</gene>
<evidence type="ECO:0000313" key="3">
    <source>
        <dbReference type="EMBL" id="MFD2791877.1"/>
    </source>
</evidence>
<keyword evidence="4" id="KW-1185">Reference proteome</keyword>
<comment type="caution">
    <text evidence="3">The sequence shown here is derived from an EMBL/GenBank/DDBJ whole genome shotgun (WGS) entry which is preliminary data.</text>
</comment>
<sequence length="95" mass="10972">MSGAGHVADMNNRLNRNRALKPSNRTRFKENNRDTIISDSEPIASKLTFKKVSEIELKEIKNKIRNRARKEHNRKTYILIGIILALLLFTILLVT</sequence>
<evidence type="ECO:0000256" key="2">
    <source>
        <dbReference type="SAM" id="Phobius"/>
    </source>
</evidence>
<name>A0ABW5VJJ2_9FLAO</name>
<organism evidence="3 4">
    <name type="scientific">Arenibacter antarcticus</name>
    <dbReference type="NCBI Taxonomy" id="2040469"/>
    <lineage>
        <taxon>Bacteria</taxon>
        <taxon>Pseudomonadati</taxon>
        <taxon>Bacteroidota</taxon>
        <taxon>Flavobacteriia</taxon>
        <taxon>Flavobacteriales</taxon>
        <taxon>Flavobacteriaceae</taxon>
        <taxon>Arenibacter</taxon>
    </lineage>
</organism>
<dbReference type="RefSeq" id="WP_251808743.1">
    <property type="nucleotide sequence ID" value="NZ_CP166679.1"/>
</dbReference>
<feature type="region of interest" description="Disordered" evidence="1">
    <location>
        <begin position="1"/>
        <end position="31"/>
    </location>
</feature>
<feature type="transmembrane region" description="Helical" evidence="2">
    <location>
        <begin position="76"/>
        <end position="94"/>
    </location>
</feature>